<feature type="transmembrane region" description="Helical" evidence="6">
    <location>
        <begin position="447"/>
        <end position="472"/>
    </location>
</feature>
<dbReference type="InterPro" id="IPR050833">
    <property type="entry name" value="Poly_Biosynth_Transport"/>
</dbReference>
<feature type="transmembrane region" description="Helical" evidence="6">
    <location>
        <begin position="51"/>
        <end position="72"/>
    </location>
</feature>
<dbReference type="PIRSF" id="PIRSF038958">
    <property type="entry name" value="PG_synth_SpoVB"/>
    <property type="match status" value="1"/>
</dbReference>
<comment type="subcellular location">
    <subcellularLocation>
        <location evidence="1">Cell membrane</location>
        <topology evidence="1">Multi-pass membrane protein</topology>
    </subcellularLocation>
</comment>
<dbReference type="KEGG" id="eff:skT53_28210"/>
<organism evidence="7 8">
    <name type="scientific">Effusibacillus dendaii</name>
    <dbReference type="NCBI Taxonomy" id="2743772"/>
    <lineage>
        <taxon>Bacteria</taxon>
        <taxon>Bacillati</taxon>
        <taxon>Bacillota</taxon>
        <taxon>Bacilli</taxon>
        <taxon>Bacillales</taxon>
        <taxon>Alicyclobacillaceae</taxon>
        <taxon>Effusibacillus</taxon>
    </lineage>
</organism>
<keyword evidence="8" id="KW-1185">Reference proteome</keyword>
<keyword evidence="4 6" id="KW-1133">Transmembrane helix</keyword>
<dbReference type="CDD" id="cd13124">
    <property type="entry name" value="MATE_SpoVB_like"/>
    <property type="match status" value="1"/>
</dbReference>
<dbReference type="InterPro" id="IPR002797">
    <property type="entry name" value="Polysacc_synth"/>
</dbReference>
<name>A0A7I8DG43_9BACL</name>
<evidence type="ECO:0000256" key="3">
    <source>
        <dbReference type="ARBA" id="ARBA00022692"/>
    </source>
</evidence>
<keyword evidence="5 6" id="KW-0472">Membrane</keyword>
<feature type="transmembrane region" description="Helical" evidence="6">
    <location>
        <begin position="325"/>
        <end position="348"/>
    </location>
</feature>
<evidence type="ECO:0000256" key="1">
    <source>
        <dbReference type="ARBA" id="ARBA00004651"/>
    </source>
</evidence>
<evidence type="ECO:0000256" key="4">
    <source>
        <dbReference type="ARBA" id="ARBA00022989"/>
    </source>
</evidence>
<dbReference type="PANTHER" id="PTHR30250:SF21">
    <property type="entry name" value="LIPID II FLIPPASE MURJ"/>
    <property type="match status" value="1"/>
</dbReference>
<feature type="transmembrane region" description="Helical" evidence="6">
    <location>
        <begin position="93"/>
        <end position="117"/>
    </location>
</feature>
<feature type="transmembrane region" description="Helical" evidence="6">
    <location>
        <begin position="123"/>
        <end position="141"/>
    </location>
</feature>
<dbReference type="AlphaFoldDB" id="A0A7I8DG43"/>
<evidence type="ECO:0000256" key="6">
    <source>
        <dbReference type="SAM" id="Phobius"/>
    </source>
</evidence>
<accession>A0A7I8DG43</accession>
<feature type="transmembrane region" description="Helical" evidence="6">
    <location>
        <begin position="360"/>
        <end position="382"/>
    </location>
</feature>
<reference evidence="7 8" key="1">
    <citation type="submission" date="2020-08" db="EMBL/GenBank/DDBJ databases">
        <title>Complete Genome Sequence of Effusibacillus dendaii Strain skT53, Isolated from Farmland soil.</title>
        <authorList>
            <person name="Konishi T."/>
            <person name="Kawasaki H."/>
        </authorList>
    </citation>
    <scope>NUCLEOTIDE SEQUENCE [LARGE SCALE GENOMIC DNA]</scope>
    <source>
        <strain evidence="8">skT53</strain>
    </source>
</reference>
<dbReference type="InterPro" id="IPR024923">
    <property type="entry name" value="PG_synth_SpoVB"/>
</dbReference>
<sequence>MSTQSQTFVKGAFFMALAGLISKFLGVIYAVPLYNMIGSYGMGLYQIAYPWYLTMLTIATAGFPLALSKAVAERVAVADYDGADRIFGLSLRLMTFTGITAFLILFFGAPLFAAMAGNSEASLAIRALSIAILVVPLLAAFRGYLQGHQNMGWSGTSQVIEQLVRVIVILSGTYLVLKAGYGVAYGAAAATFGGAVGAIASLLIVVYFAFKMRKQLQHKMTGQNRIDVWPILKKLVSYAIPISLAGLVLPIAQQVDTNTVVNLLKWSGVTREAATEAFGILTNDGYRLIQLPVSFATAIGYSLLPAVSEAIALKNQSLVHDRVTISFRLISLLILPSTAVMVVLAAPIDLMLFGHTNGARVIQIVSFMGIFMSFELITTFMLQGIGQMYLPVRNMLIGTGCKLILNLLFIPFLGITGAAISASLAYAVSSWLNVRSVFRLTGVRLEWALMLTRPLTASVLFGGFIWGSYALLHRFLSHMFASPRLLVTLELMIVLLVGGIFYVIVTLLIGSVSKTEISYIPKIGGRLARLLERWPRLIKS</sequence>
<evidence type="ECO:0000313" key="8">
    <source>
        <dbReference type="Proteomes" id="UP000593802"/>
    </source>
</evidence>
<keyword evidence="2" id="KW-1003">Cell membrane</keyword>
<evidence type="ECO:0000313" key="7">
    <source>
        <dbReference type="EMBL" id="BCJ87836.1"/>
    </source>
</evidence>
<gene>
    <name evidence="7" type="primary">spoVB_2</name>
    <name evidence="7" type="ORF">skT53_28210</name>
</gene>
<dbReference type="EMBL" id="AP023366">
    <property type="protein sequence ID" value="BCJ87836.1"/>
    <property type="molecule type" value="Genomic_DNA"/>
</dbReference>
<dbReference type="Pfam" id="PF01943">
    <property type="entry name" value="Polysacc_synt"/>
    <property type="match status" value="1"/>
</dbReference>
<protein>
    <submittedName>
        <fullName evidence="7">Stage V sporulation protein B</fullName>
    </submittedName>
</protein>
<feature type="transmembrane region" description="Helical" evidence="6">
    <location>
        <begin position="293"/>
        <end position="313"/>
    </location>
</feature>
<feature type="transmembrane region" description="Helical" evidence="6">
    <location>
        <begin position="162"/>
        <end position="181"/>
    </location>
</feature>
<feature type="transmembrane region" description="Helical" evidence="6">
    <location>
        <begin position="231"/>
        <end position="252"/>
    </location>
</feature>
<feature type="transmembrane region" description="Helical" evidence="6">
    <location>
        <begin position="187"/>
        <end position="210"/>
    </location>
</feature>
<evidence type="ECO:0000256" key="2">
    <source>
        <dbReference type="ARBA" id="ARBA00022475"/>
    </source>
</evidence>
<keyword evidence="3 6" id="KW-0812">Transmembrane</keyword>
<dbReference type="GO" id="GO:0005886">
    <property type="term" value="C:plasma membrane"/>
    <property type="evidence" value="ECO:0007669"/>
    <property type="project" value="UniProtKB-SubCell"/>
</dbReference>
<dbReference type="PANTHER" id="PTHR30250">
    <property type="entry name" value="PST FAMILY PREDICTED COLANIC ACID TRANSPORTER"/>
    <property type="match status" value="1"/>
</dbReference>
<feature type="transmembrane region" description="Helical" evidence="6">
    <location>
        <begin position="403"/>
        <end position="427"/>
    </location>
</feature>
<feature type="transmembrane region" description="Helical" evidence="6">
    <location>
        <begin position="12"/>
        <end position="31"/>
    </location>
</feature>
<dbReference type="Proteomes" id="UP000593802">
    <property type="component" value="Chromosome"/>
</dbReference>
<feature type="transmembrane region" description="Helical" evidence="6">
    <location>
        <begin position="484"/>
        <end position="509"/>
    </location>
</feature>
<dbReference type="RefSeq" id="WP_200758257.1">
    <property type="nucleotide sequence ID" value="NZ_AP023366.1"/>
</dbReference>
<evidence type="ECO:0000256" key="5">
    <source>
        <dbReference type="ARBA" id="ARBA00023136"/>
    </source>
</evidence>
<proteinExistence type="predicted"/>